<dbReference type="HOGENOM" id="CLU_1243369_0_0_5"/>
<gene>
    <name evidence="1" type="ordered locus">BMI_I1483</name>
</gene>
<dbReference type="AlphaFoldDB" id="C7LD64"/>
<reference evidence="1 2" key="1">
    <citation type="journal article" date="2009" name="BMC Genomics">
        <title>Brucella microti: the genome sequence of an emerging pathogen.</title>
        <authorList>
            <person name="Audic S."/>
            <person name="Lescot M."/>
            <person name="Claverie J.-M."/>
            <person name="Scholz H.C."/>
        </authorList>
    </citation>
    <scope>NUCLEOTIDE SEQUENCE [LARGE SCALE GENOMIC DNA]</scope>
    <source>
        <strain evidence="1 2">CCM 4915</strain>
    </source>
</reference>
<accession>C7LD64</accession>
<protein>
    <submittedName>
        <fullName evidence="1">Uncharacterized protein</fullName>
    </submittedName>
</protein>
<name>C7LD64_BRUMC</name>
<organism evidence="1 2">
    <name type="scientific">Brucella microti (strain BCCN 7-01 / CAPM 6434 / CCM 4915)</name>
    <dbReference type="NCBI Taxonomy" id="568815"/>
    <lineage>
        <taxon>Bacteria</taxon>
        <taxon>Pseudomonadati</taxon>
        <taxon>Pseudomonadota</taxon>
        <taxon>Alphaproteobacteria</taxon>
        <taxon>Hyphomicrobiales</taxon>
        <taxon>Brucellaceae</taxon>
        <taxon>Brucella/Ochrobactrum group</taxon>
        <taxon>Brucella</taxon>
    </lineage>
</organism>
<sequence>MHNSLILLANSNQILDFVHLNVHLERVWSESCISGKKQTATSFKCALRHIGAIWGVDTLGYGSDSFPKKEAKRRAITLAGVALEGLGSGMDRDTLNRSLKAVADELAALGREQFKANFARGVALQKLDEMDEQGDVHPDAVQKYNQNLIAARAKAQTLTSIRNRLDTIGQALQTDAAALTAERAAYAHALTAVASIQANIAPPASAPALISSQAWQGSKRYS</sequence>
<proteinExistence type="predicted"/>
<evidence type="ECO:0000313" key="2">
    <source>
        <dbReference type="Proteomes" id="UP000002188"/>
    </source>
</evidence>
<keyword evidence="2" id="KW-1185">Reference proteome</keyword>
<dbReference type="EMBL" id="CP001578">
    <property type="protein sequence ID" value="ACU48449.1"/>
    <property type="molecule type" value="Genomic_DNA"/>
</dbReference>
<dbReference type="Proteomes" id="UP000002188">
    <property type="component" value="Chromosome 1"/>
</dbReference>
<evidence type="ECO:0000313" key="1">
    <source>
        <dbReference type="EMBL" id="ACU48449.1"/>
    </source>
</evidence>
<dbReference type="KEGG" id="bmr:BMI_I1483"/>